<name>A0A6J5TVA0_PRUAR</name>
<evidence type="ECO:0000313" key="1">
    <source>
        <dbReference type="EMBL" id="CAB4267941.1"/>
    </source>
</evidence>
<organism evidence="1 2">
    <name type="scientific">Prunus armeniaca</name>
    <name type="common">Apricot</name>
    <name type="synonym">Armeniaca vulgaris</name>
    <dbReference type="NCBI Taxonomy" id="36596"/>
    <lineage>
        <taxon>Eukaryota</taxon>
        <taxon>Viridiplantae</taxon>
        <taxon>Streptophyta</taxon>
        <taxon>Embryophyta</taxon>
        <taxon>Tracheophyta</taxon>
        <taxon>Spermatophyta</taxon>
        <taxon>Magnoliopsida</taxon>
        <taxon>eudicotyledons</taxon>
        <taxon>Gunneridae</taxon>
        <taxon>Pentapetalae</taxon>
        <taxon>rosids</taxon>
        <taxon>fabids</taxon>
        <taxon>Rosales</taxon>
        <taxon>Rosaceae</taxon>
        <taxon>Amygdaloideae</taxon>
        <taxon>Amygdaleae</taxon>
        <taxon>Prunus</taxon>
    </lineage>
</organism>
<accession>A0A6J5TVA0</accession>
<dbReference type="EMBL" id="CAEKDK010000001">
    <property type="protein sequence ID" value="CAB4267941.1"/>
    <property type="molecule type" value="Genomic_DNA"/>
</dbReference>
<proteinExistence type="predicted"/>
<sequence>MRIHPITRPSSLGGCKDRKILQIQLKLASAGFAPLVSRFTRLLTTQDERAVVSSIPTKD</sequence>
<gene>
    <name evidence="1" type="ORF">CURHAP_LOCUS10874</name>
</gene>
<dbReference type="AlphaFoldDB" id="A0A6J5TVA0"/>
<dbReference type="Proteomes" id="UP000507222">
    <property type="component" value="Unassembled WGS sequence"/>
</dbReference>
<reference evidence="1 2" key="1">
    <citation type="submission" date="2020-05" db="EMBL/GenBank/DDBJ databases">
        <authorList>
            <person name="Campoy J."/>
            <person name="Schneeberger K."/>
            <person name="Spophaly S."/>
        </authorList>
    </citation>
    <scope>NUCLEOTIDE SEQUENCE [LARGE SCALE GENOMIC DNA]</scope>
    <source>
        <strain evidence="1">PruArmRojPasFocal</strain>
    </source>
</reference>
<protein>
    <submittedName>
        <fullName evidence="1">Uncharacterized protein</fullName>
    </submittedName>
</protein>
<evidence type="ECO:0000313" key="2">
    <source>
        <dbReference type="Proteomes" id="UP000507222"/>
    </source>
</evidence>